<dbReference type="Gene3D" id="1.10.287.130">
    <property type="match status" value="1"/>
</dbReference>
<dbReference type="GO" id="GO:0005524">
    <property type="term" value="F:ATP binding"/>
    <property type="evidence" value="ECO:0007669"/>
    <property type="project" value="UniProtKB-KW"/>
</dbReference>
<dbReference type="Pfam" id="PF00512">
    <property type="entry name" value="HisKA"/>
    <property type="match status" value="1"/>
</dbReference>
<keyword evidence="10" id="KW-0067">ATP-binding</keyword>
<dbReference type="CDD" id="cd06225">
    <property type="entry name" value="HAMP"/>
    <property type="match status" value="1"/>
</dbReference>
<keyword evidence="12" id="KW-0902">Two-component regulatory system</keyword>
<evidence type="ECO:0000256" key="10">
    <source>
        <dbReference type="ARBA" id="ARBA00022840"/>
    </source>
</evidence>
<evidence type="ECO:0000256" key="3">
    <source>
        <dbReference type="ARBA" id="ARBA00012438"/>
    </source>
</evidence>
<keyword evidence="11 14" id="KW-1133">Transmembrane helix</keyword>
<evidence type="ECO:0000256" key="1">
    <source>
        <dbReference type="ARBA" id="ARBA00000085"/>
    </source>
</evidence>
<dbReference type="InterPro" id="IPR003660">
    <property type="entry name" value="HAMP_dom"/>
</dbReference>
<keyword evidence="8" id="KW-0547">Nucleotide-binding</keyword>
<dbReference type="GO" id="GO:0000155">
    <property type="term" value="F:phosphorelay sensor kinase activity"/>
    <property type="evidence" value="ECO:0007669"/>
    <property type="project" value="InterPro"/>
</dbReference>
<dbReference type="SUPFAM" id="SSF55874">
    <property type="entry name" value="ATPase domain of HSP90 chaperone/DNA topoisomerase II/histidine kinase"/>
    <property type="match status" value="1"/>
</dbReference>
<evidence type="ECO:0000256" key="6">
    <source>
        <dbReference type="ARBA" id="ARBA00022679"/>
    </source>
</evidence>
<dbReference type="InterPro" id="IPR036097">
    <property type="entry name" value="HisK_dim/P_sf"/>
</dbReference>
<dbReference type="EC" id="2.7.13.3" evidence="3"/>
<dbReference type="GO" id="GO:0005886">
    <property type="term" value="C:plasma membrane"/>
    <property type="evidence" value="ECO:0007669"/>
    <property type="project" value="UniProtKB-SubCell"/>
</dbReference>
<dbReference type="Gene3D" id="6.10.340.10">
    <property type="match status" value="1"/>
</dbReference>
<keyword evidence="13 14" id="KW-0472">Membrane</keyword>
<dbReference type="Gene3D" id="3.30.565.10">
    <property type="entry name" value="Histidine kinase-like ATPase, C-terminal domain"/>
    <property type="match status" value="1"/>
</dbReference>
<evidence type="ECO:0000256" key="13">
    <source>
        <dbReference type="ARBA" id="ARBA00023136"/>
    </source>
</evidence>
<proteinExistence type="predicted"/>
<evidence type="ECO:0000256" key="14">
    <source>
        <dbReference type="SAM" id="Phobius"/>
    </source>
</evidence>
<dbReference type="CDD" id="cd00075">
    <property type="entry name" value="HATPase"/>
    <property type="match status" value="1"/>
</dbReference>
<dbReference type="InterPro" id="IPR004358">
    <property type="entry name" value="Sig_transdc_His_kin-like_C"/>
</dbReference>
<keyword evidence="5" id="KW-0597">Phosphoprotein</keyword>
<evidence type="ECO:0000256" key="12">
    <source>
        <dbReference type="ARBA" id="ARBA00023012"/>
    </source>
</evidence>
<feature type="domain" description="Histidine kinase" evidence="15">
    <location>
        <begin position="166"/>
        <end position="386"/>
    </location>
</feature>
<dbReference type="PROSITE" id="PS50885">
    <property type="entry name" value="HAMP"/>
    <property type="match status" value="1"/>
</dbReference>
<dbReference type="InterPro" id="IPR003661">
    <property type="entry name" value="HisK_dim/P_dom"/>
</dbReference>
<evidence type="ECO:0000313" key="17">
    <source>
        <dbReference type="EMBL" id="OGZ42818.1"/>
    </source>
</evidence>
<dbReference type="PANTHER" id="PTHR45528">
    <property type="entry name" value="SENSOR HISTIDINE KINASE CPXA"/>
    <property type="match status" value="1"/>
</dbReference>
<evidence type="ECO:0000256" key="11">
    <source>
        <dbReference type="ARBA" id="ARBA00022989"/>
    </source>
</evidence>
<keyword evidence="9" id="KW-0418">Kinase</keyword>
<evidence type="ECO:0000259" key="15">
    <source>
        <dbReference type="PROSITE" id="PS50109"/>
    </source>
</evidence>
<evidence type="ECO:0000256" key="9">
    <source>
        <dbReference type="ARBA" id="ARBA00022777"/>
    </source>
</evidence>
<dbReference type="InterPro" id="IPR005467">
    <property type="entry name" value="His_kinase_dom"/>
</dbReference>
<keyword evidence="7 14" id="KW-0812">Transmembrane</keyword>
<keyword evidence="6" id="KW-0808">Transferase</keyword>
<dbReference type="PROSITE" id="PS50109">
    <property type="entry name" value="HIS_KIN"/>
    <property type="match status" value="1"/>
</dbReference>
<dbReference type="SMART" id="SM00388">
    <property type="entry name" value="HisKA"/>
    <property type="match status" value="1"/>
</dbReference>
<evidence type="ECO:0000256" key="7">
    <source>
        <dbReference type="ARBA" id="ARBA00022692"/>
    </source>
</evidence>
<name>A0A1G2FYX9_9BACT</name>
<gene>
    <name evidence="17" type="ORF">A2W41_00685</name>
</gene>
<reference evidence="17 18" key="1">
    <citation type="journal article" date="2016" name="Nat. Commun.">
        <title>Thousands of microbial genomes shed light on interconnected biogeochemical processes in an aquifer system.</title>
        <authorList>
            <person name="Anantharaman K."/>
            <person name="Brown C.T."/>
            <person name="Hug L.A."/>
            <person name="Sharon I."/>
            <person name="Castelle C.J."/>
            <person name="Probst A.J."/>
            <person name="Thomas B.C."/>
            <person name="Singh A."/>
            <person name="Wilkins M.J."/>
            <person name="Karaoz U."/>
            <person name="Brodie E.L."/>
            <person name="Williams K.H."/>
            <person name="Hubbard S.S."/>
            <person name="Banfield J.F."/>
        </authorList>
    </citation>
    <scope>NUCLEOTIDE SEQUENCE [LARGE SCALE GENOMIC DNA]</scope>
</reference>
<organism evidence="17 18">
    <name type="scientific">Candidatus Ryanbacteria bacterium RIFCSPHIGHO2_01_45_13</name>
    <dbReference type="NCBI Taxonomy" id="1802112"/>
    <lineage>
        <taxon>Bacteria</taxon>
        <taxon>Candidatus Ryaniibacteriota</taxon>
    </lineage>
</organism>
<feature type="transmembrane region" description="Helical" evidence="14">
    <location>
        <begin position="75"/>
        <end position="97"/>
    </location>
</feature>
<dbReference type="SMART" id="SM00304">
    <property type="entry name" value="HAMP"/>
    <property type="match status" value="1"/>
</dbReference>
<evidence type="ECO:0000256" key="4">
    <source>
        <dbReference type="ARBA" id="ARBA00022475"/>
    </source>
</evidence>
<evidence type="ECO:0000259" key="16">
    <source>
        <dbReference type="PROSITE" id="PS50885"/>
    </source>
</evidence>
<evidence type="ECO:0000256" key="2">
    <source>
        <dbReference type="ARBA" id="ARBA00004651"/>
    </source>
</evidence>
<protein>
    <recommendedName>
        <fullName evidence="3">histidine kinase</fullName>
        <ecNumber evidence="3">2.7.13.3</ecNumber>
    </recommendedName>
</protein>
<dbReference type="SUPFAM" id="SSF47384">
    <property type="entry name" value="Homodimeric domain of signal transducing histidine kinase"/>
    <property type="match status" value="1"/>
</dbReference>
<dbReference type="PRINTS" id="PR00344">
    <property type="entry name" value="BCTRLSENSOR"/>
</dbReference>
<dbReference type="Pfam" id="PF00672">
    <property type="entry name" value="HAMP"/>
    <property type="match status" value="1"/>
</dbReference>
<comment type="subcellular location">
    <subcellularLocation>
        <location evidence="2">Cell membrane</location>
        <topology evidence="2">Multi-pass membrane protein</topology>
    </subcellularLocation>
</comment>
<dbReference type="AlphaFoldDB" id="A0A1G2FYX9"/>
<accession>A0A1G2FYX9</accession>
<evidence type="ECO:0000256" key="8">
    <source>
        <dbReference type="ARBA" id="ARBA00022741"/>
    </source>
</evidence>
<dbReference type="Proteomes" id="UP000176700">
    <property type="component" value="Unassembled WGS sequence"/>
</dbReference>
<dbReference type="SMART" id="SM00387">
    <property type="entry name" value="HATPase_c"/>
    <property type="match status" value="1"/>
</dbReference>
<dbReference type="EMBL" id="MHNI01000013">
    <property type="protein sequence ID" value="OGZ42818.1"/>
    <property type="molecule type" value="Genomic_DNA"/>
</dbReference>
<dbReference type="SUPFAM" id="SSF158472">
    <property type="entry name" value="HAMP domain-like"/>
    <property type="match status" value="1"/>
</dbReference>
<dbReference type="CDD" id="cd00082">
    <property type="entry name" value="HisKA"/>
    <property type="match status" value="1"/>
</dbReference>
<evidence type="ECO:0000256" key="5">
    <source>
        <dbReference type="ARBA" id="ARBA00022553"/>
    </source>
</evidence>
<dbReference type="InterPro" id="IPR050398">
    <property type="entry name" value="HssS/ArlS-like"/>
</dbReference>
<dbReference type="Pfam" id="PF02518">
    <property type="entry name" value="HATPase_c"/>
    <property type="match status" value="1"/>
</dbReference>
<comment type="caution">
    <text evidence="17">The sequence shown here is derived from an EMBL/GenBank/DDBJ whole genome shotgun (WGS) entry which is preliminary data.</text>
</comment>
<sequence length="403" mass="45659">MYLDERTRGQGQLSAKAGERTPRWTKSLFVKFFLALISLSLIPAALVAVFTAAAYQVVLRGYVAPEVVNELTQNLITQAILVFLFITVIALFVAFLLSQSITRPLRTLATAVERIVKGDLDLSFKITREDEIGALGHFFNDMVVQLKEVAERQKAINRVKSEFISITAHQLRTPLSAMKWSLGMFLDGDLGPVTKKEREMLERAYKENERMIRLVNDLLNVARIEEGKFGYSFAPLNVNSFLNRLVSNYALTAEHRHLTVSLNLPKTSYTIYADEEKLSIAIGNVIENALKYTPEGKHIDVTLSAQKRDFLLLKVKDEGVGISKENLKRIFTKFFRSQKVIQMETQGTGLGLFITKNIIRRHGGKAWLTSEEEKGTTFFITLPLRSELVPDKELSYEEFIEAF</sequence>
<evidence type="ECO:0000313" key="18">
    <source>
        <dbReference type="Proteomes" id="UP000176700"/>
    </source>
</evidence>
<comment type="catalytic activity">
    <reaction evidence="1">
        <text>ATP + protein L-histidine = ADP + protein N-phospho-L-histidine.</text>
        <dbReference type="EC" id="2.7.13.3"/>
    </reaction>
</comment>
<dbReference type="InterPro" id="IPR003594">
    <property type="entry name" value="HATPase_dom"/>
</dbReference>
<keyword evidence="4" id="KW-1003">Cell membrane</keyword>
<dbReference type="InterPro" id="IPR036890">
    <property type="entry name" value="HATPase_C_sf"/>
</dbReference>
<feature type="domain" description="HAMP" evidence="16">
    <location>
        <begin position="99"/>
        <end position="151"/>
    </location>
</feature>
<feature type="transmembrane region" description="Helical" evidence="14">
    <location>
        <begin position="32"/>
        <end position="55"/>
    </location>
</feature>
<dbReference type="FunFam" id="3.30.565.10:FF:000006">
    <property type="entry name" value="Sensor histidine kinase WalK"/>
    <property type="match status" value="1"/>
</dbReference>
<dbReference type="PANTHER" id="PTHR45528:SF1">
    <property type="entry name" value="SENSOR HISTIDINE KINASE CPXA"/>
    <property type="match status" value="1"/>
</dbReference>